<keyword evidence="3" id="KW-1185">Reference proteome</keyword>
<dbReference type="RefSeq" id="WP_073301557.1">
    <property type="nucleotide sequence ID" value="NZ_FRAW01000001.1"/>
</dbReference>
<protein>
    <submittedName>
        <fullName evidence="2">Uncharacterized protein</fullName>
    </submittedName>
</protein>
<evidence type="ECO:0000256" key="1">
    <source>
        <dbReference type="SAM" id="SignalP"/>
    </source>
</evidence>
<feature type="chain" id="PRO_5012252019" evidence="1">
    <location>
        <begin position="33"/>
        <end position="285"/>
    </location>
</feature>
<reference evidence="3" key="1">
    <citation type="submission" date="2016-11" db="EMBL/GenBank/DDBJ databases">
        <authorList>
            <person name="Varghese N."/>
            <person name="Submissions S."/>
        </authorList>
    </citation>
    <scope>NUCLEOTIDE SEQUENCE [LARGE SCALE GENOMIC DNA]</scope>
    <source>
        <strain evidence="3">UWOS</strain>
    </source>
</reference>
<evidence type="ECO:0000313" key="3">
    <source>
        <dbReference type="Proteomes" id="UP000184275"/>
    </source>
</evidence>
<sequence>MACEKETILFYNSCMICRMFLSLFFAVSLALAALSENVESNFVESCVAGGSSEKFCECVFSKVERKYSQAQIDAIELKMRRGKEDLGFSKFVKQASAECDAAMKSGASLGSLAVSEDAQVPEIALSPEEAAALEALGVDADLVQGFAALLLESPEYKNVVVAECAVELLPYLGRKQSEKICDCGYQKLIAGDNWRKLLEILRRENAQKDSLLMEMFLSCMPEKFTPELKKYLMDSCLLAASKKDCSCLVRELDQKFTLAEWLRLALSDSNFLQQYIDKAASLCQE</sequence>
<feature type="signal peptide" evidence="1">
    <location>
        <begin position="1"/>
        <end position="32"/>
    </location>
</feature>
<organism evidence="2 3">
    <name type="scientific">Fibrobacter intestinalis</name>
    <dbReference type="NCBI Taxonomy" id="28122"/>
    <lineage>
        <taxon>Bacteria</taxon>
        <taxon>Pseudomonadati</taxon>
        <taxon>Fibrobacterota</taxon>
        <taxon>Fibrobacteria</taxon>
        <taxon>Fibrobacterales</taxon>
        <taxon>Fibrobacteraceae</taxon>
        <taxon>Fibrobacter</taxon>
    </lineage>
</organism>
<keyword evidence="1" id="KW-0732">Signal</keyword>
<dbReference type="AlphaFoldDB" id="A0A1M6PJN1"/>
<dbReference type="Proteomes" id="UP000184275">
    <property type="component" value="Unassembled WGS sequence"/>
</dbReference>
<accession>A0A1M6PJN1</accession>
<gene>
    <name evidence="2" type="ORF">SAMN05720469_1018</name>
</gene>
<evidence type="ECO:0000313" key="2">
    <source>
        <dbReference type="EMBL" id="SHK08172.1"/>
    </source>
</evidence>
<proteinExistence type="predicted"/>
<dbReference type="EMBL" id="FRAW01000001">
    <property type="protein sequence ID" value="SHK08172.1"/>
    <property type="molecule type" value="Genomic_DNA"/>
</dbReference>
<name>A0A1M6PJN1_9BACT</name>